<keyword evidence="2" id="KW-0560">Oxidoreductase</keyword>
<dbReference type="SUPFAM" id="SSF50129">
    <property type="entry name" value="GroES-like"/>
    <property type="match status" value="1"/>
</dbReference>
<evidence type="ECO:0000259" key="1">
    <source>
        <dbReference type="SMART" id="SM00829"/>
    </source>
</evidence>
<dbReference type="Pfam" id="PF08240">
    <property type="entry name" value="ADH_N"/>
    <property type="match status" value="1"/>
</dbReference>
<name>A0ABW1UG68_9LACO</name>
<dbReference type="PANTHER" id="PTHR43482">
    <property type="entry name" value="PROTEIN AST1-RELATED"/>
    <property type="match status" value="1"/>
</dbReference>
<dbReference type="GO" id="GO:0016491">
    <property type="term" value="F:oxidoreductase activity"/>
    <property type="evidence" value="ECO:0007669"/>
    <property type="project" value="UniProtKB-KW"/>
</dbReference>
<dbReference type="EC" id="1.-.-.-" evidence="2"/>
<dbReference type="EMBL" id="JBHSSB010000014">
    <property type="protein sequence ID" value="MFC6294427.1"/>
    <property type="molecule type" value="Genomic_DNA"/>
</dbReference>
<evidence type="ECO:0000313" key="3">
    <source>
        <dbReference type="Proteomes" id="UP001596227"/>
    </source>
</evidence>
<protein>
    <submittedName>
        <fullName evidence="2">NADP-dependent oxidoreductase</fullName>
        <ecNumber evidence="2">1.-.-.-</ecNumber>
    </submittedName>
</protein>
<gene>
    <name evidence="2" type="ORF">ACFQH1_04345</name>
</gene>
<dbReference type="Gene3D" id="3.40.50.720">
    <property type="entry name" value="NAD(P)-binding Rossmann-like Domain"/>
    <property type="match status" value="1"/>
</dbReference>
<dbReference type="Pfam" id="PF13602">
    <property type="entry name" value="ADH_zinc_N_2"/>
    <property type="match status" value="1"/>
</dbReference>
<dbReference type="InterPro" id="IPR011032">
    <property type="entry name" value="GroES-like_sf"/>
</dbReference>
<dbReference type="SMART" id="SM00829">
    <property type="entry name" value="PKS_ER"/>
    <property type="match status" value="1"/>
</dbReference>
<dbReference type="InterPro" id="IPR036291">
    <property type="entry name" value="NAD(P)-bd_dom_sf"/>
</dbReference>
<evidence type="ECO:0000313" key="2">
    <source>
        <dbReference type="EMBL" id="MFC6294427.1"/>
    </source>
</evidence>
<dbReference type="CDD" id="cd05289">
    <property type="entry name" value="MDR_like_2"/>
    <property type="match status" value="1"/>
</dbReference>
<keyword evidence="3" id="KW-1185">Reference proteome</keyword>
<comment type="caution">
    <text evidence="2">The sequence shown here is derived from an EMBL/GenBank/DDBJ whole genome shotgun (WGS) entry which is preliminary data.</text>
</comment>
<dbReference type="InterPro" id="IPR020843">
    <property type="entry name" value="ER"/>
</dbReference>
<dbReference type="PANTHER" id="PTHR43482:SF1">
    <property type="entry name" value="PROTEIN AST1-RELATED"/>
    <property type="match status" value="1"/>
</dbReference>
<organism evidence="2 3">
    <name type="scientific">Lactiplantibacillus daoliensis</name>
    <dbReference type="NCBI Taxonomy" id="2559916"/>
    <lineage>
        <taxon>Bacteria</taxon>
        <taxon>Bacillati</taxon>
        <taxon>Bacillota</taxon>
        <taxon>Bacilli</taxon>
        <taxon>Lactobacillales</taxon>
        <taxon>Lactobacillaceae</taxon>
        <taxon>Lactiplantibacillus</taxon>
    </lineage>
</organism>
<dbReference type="InterPro" id="IPR052585">
    <property type="entry name" value="Lipid_raft_assoc_Zn_ADH"/>
</dbReference>
<dbReference type="Proteomes" id="UP001596227">
    <property type="component" value="Unassembled WGS sequence"/>
</dbReference>
<dbReference type="SUPFAM" id="SSF51735">
    <property type="entry name" value="NAD(P)-binding Rossmann-fold domains"/>
    <property type="match status" value="1"/>
</dbReference>
<dbReference type="Gene3D" id="3.90.180.10">
    <property type="entry name" value="Medium-chain alcohol dehydrogenases, catalytic domain"/>
    <property type="match status" value="1"/>
</dbReference>
<sequence length="333" mass="36426">MKAAQLTKYESDFKLVVRDIPTPTPSENEVLVQVKVAAVNPIEHLIGSGSVKLIQNYPMPVTMGNELSGIVTAVGSKVQRFHVGEEIYSRLPLTKIGAFAEFVTIDEQAVALKPKNLDFEHAAAVALTGLTAYQGFKEELGAQPGQSVMIPGGSGSFGQLAIPIAKELGLKVMVSGNARGEETAAAMGISQYFNYKKENYWEKLAPVDYVIDTIGKRELAHELSVLKPGGRLLSLRMGPNRRFAQDHQLSFFKTMLFSMAGMQLDRQAKKAGVQYHFIFVRSDGAQLAKITKIVERENIVPAIDPTEFSLAQVNEALELVANGHPKGKVLIRF</sequence>
<dbReference type="RefSeq" id="WP_137606167.1">
    <property type="nucleotide sequence ID" value="NZ_BJDH01000001.1"/>
</dbReference>
<accession>A0ABW1UG68</accession>
<reference evidence="3" key="1">
    <citation type="journal article" date="2019" name="Int. J. Syst. Evol. Microbiol.">
        <title>The Global Catalogue of Microorganisms (GCM) 10K type strain sequencing project: providing services to taxonomists for standard genome sequencing and annotation.</title>
        <authorList>
            <consortium name="The Broad Institute Genomics Platform"/>
            <consortium name="The Broad Institute Genome Sequencing Center for Infectious Disease"/>
            <person name="Wu L."/>
            <person name="Ma J."/>
        </authorList>
    </citation>
    <scope>NUCLEOTIDE SEQUENCE [LARGE SCALE GENOMIC DNA]</scope>
    <source>
        <strain evidence="3">CCM 8934</strain>
    </source>
</reference>
<feature type="domain" description="Enoyl reductase (ER)" evidence="1">
    <location>
        <begin position="10"/>
        <end position="331"/>
    </location>
</feature>
<proteinExistence type="predicted"/>
<dbReference type="InterPro" id="IPR013154">
    <property type="entry name" value="ADH-like_N"/>
</dbReference>